<protein>
    <submittedName>
        <fullName evidence="3">Uncharacterized protein</fullName>
    </submittedName>
</protein>
<dbReference type="EMBL" id="PGGW01000052">
    <property type="protein sequence ID" value="PJE96955.1"/>
    <property type="molecule type" value="Genomic_DNA"/>
</dbReference>
<reference evidence="3 4" key="1">
    <citation type="submission" date="2017-11" db="EMBL/GenBank/DDBJ databases">
        <title>Streptomyces carmine sp. nov., a novel actinomycete isolated from Sophora alopecuroides in Xinjiang, China.</title>
        <authorList>
            <person name="Wang Y."/>
            <person name="Luo X."/>
            <person name="Wan C."/>
            <person name="Zhang L."/>
        </authorList>
    </citation>
    <scope>NUCLEOTIDE SEQUENCE [LARGE SCALE GENOMIC DNA]</scope>
    <source>
        <strain evidence="3 4">TRM SA0054</strain>
    </source>
</reference>
<organism evidence="3 4">
    <name type="scientific">Streptomyces carminius</name>
    <dbReference type="NCBI Taxonomy" id="2665496"/>
    <lineage>
        <taxon>Bacteria</taxon>
        <taxon>Bacillati</taxon>
        <taxon>Actinomycetota</taxon>
        <taxon>Actinomycetes</taxon>
        <taxon>Kitasatosporales</taxon>
        <taxon>Streptomycetaceae</taxon>
        <taxon>Streptomyces</taxon>
    </lineage>
</organism>
<feature type="region of interest" description="Disordered" evidence="1">
    <location>
        <begin position="49"/>
        <end position="79"/>
    </location>
</feature>
<evidence type="ECO:0000313" key="4">
    <source>
        <dbReference type="Proteomes" id="UP000230407"/>
    </source>
</evidence>
<keyword evidence="4" id="KW-1185">Reference proteome</keyword>
<proteinExistence type="predicted"/>
<accession>A0A2M8LYE1</accession>
<keyword evidence="2" id="KW-1133">Transmembrane helix</keyword>
<name>A0A2M8LYE1_9ACTN</name>
<evidence type="ECO:0000256" key="1">
    <source>
        <dbReference type="SAM" id="MobiDB-lite"/>
    </source>
</evidence>
<gene>
    <name evidence="3" type="ORF">CUT44_15510</name>
</gene>
<dbReference type="AlphaFoldDB" id="A0A2M8LYE1"/>
<feature type="transmembrane region" description="Helical" evidence="2">
    <location>
        <begin position="21"/>
        <end position="45"/>
    </location>
</feature>
<sequence>MAPAHPEAIVMTRAVRWLACFTGPLLTVLISASCGFVIGFAVSAVPPTPEPHLSAGDRTSLQRLPSHMVPAGSGPPAGP</sequence>
<evidence type="ECO:0000256" key="2">
    <source>
        <dbReference type="SAM" id="Phobius"/>
    </source>
</evidence>
<keyword evidence="2" id="KW-0812">Transmembrane</keyword>
<dbReference type="Proteomes" id="UP000230407">
    <property type="component" value="Unassembled WGS sequence"/>
</dbReference>
<evidence type="ECO:0000313" key="3">
    <source>
        <dbReference type="EMBL" id="PJE96955.1"/>
    </source>
</evidence>
<keyword evidence="2" id="KW-0472">Membrane</keyword>
<comment type="caution">
    <text evidence="3">The sequence shown here is derived from an EMBL/GenBank/DDBJ whole genome shotgun (WGS) entry which is preliminary data.</text>
</comment>